<dbReference type="AlphaFoldDB" id="A0A7R9IAN8"/>
<evidence type="ECO:0000313" key="1">
    <source>
        <dbReference type="EMBL" id="CAD7454078.1"/>
    </source>
</evidence>
<protein>
    <submittedName>
        <fullName evidence="1">Uncharacterized protein</fullName>
    </submittedName>
</protein>
<name>A0A7R9IAN8_9NEOP</name>
<accession>A0A7R9IAN8</accession>
<proteinExistence type="predicted"/>
<sequence length="312" mass="34567">MYEEYMAADDDITVWGTLDNDIIREQHESNDEEGEEEMEEEPEDIPTTKDVLKAGDVYSRALKRQGASEELWVSFVGEHSNNKLASLCAVATLHHHLLIVTCRHLADSKMPSESREVLRREVADRRLCEGDNGSVTLAGGNCEDNAMQCSPSRRMMAHTSVANRSEKETSKSVDGHMARVTLVKVPIVLMICGEWHSPLSANGRCWNRRSELEHDQDADTASKAACFSSVIRRVHPTEIRTSISPSSAVGLNTTSALANYATEFLASWSHTHSLIQPIKNQRVRAVSQSTWVELNKRFHVAGVANGINSAVA</sequence>
<reference evidence="1" key="1">
    <citation type="submission" date="2020-11" db="EMBL/GenBank/DDBJ databases">
        <authorList>
            <person name="Tran Van P."/>
        </authorList>
    </citation>
    <scope>NUCLEOTIDE SEQUENCE</scope>
</reference>
<dbReference type="EMBL" id="OE000501">
    <property type="protein sequence ID" value="CAD7454078.1"/>
    <property type="molecule type" value="Genomic_DNA"/>
</dbReference>
<organism evidence="1">
    <name type="scientific">Timema tahoe</name>
    <dbReference type="NCBI Taxonomy" id="61484"/>
    <lineage>
        <taxon>Eukaryota</taxon>
        <taxon>Metazoa</taxon>
        <taxon>Ecdysozoa</taxon>
        <taxon>Arthropoda</taxon>
        <taxon>Hexapoda</taxon>
        <taxon>Insecta</taxon>
        <taxon>Pterygota</taxon>
        <taxon>Neoptera</taxon>
        <taxon>Polyneoptera</taxon>
        <taxon>Phasmatodea</taxon>
        <taxon>Timematodea</taxon>
        <taxon>Timematoidea</taxon>
        <taxon>Timematidae</taxon>
        <taxon>Timema</taxon>
    </lineage>
</organism>
<gene>
    <name evidence="1" type="ORF">TTEB3V08_LOCUS2195</name>
</gene>